<gene>
    <name evidence="7" type="ORF">MettiDRAFT_0103</name>
</gene>
<dbReference type="NCBIfam" id="TIGR03804">
    <property type="entry name" value="para_beta_helix"/>
    <property type="match status" value="3"/>
</dbReference>
<evidence type="ECO:0000313" key="8">
    <source>
        <dbReference type="Proteomes" id="UP000019483"/>
    </source>
</evidence>
<dbReference type="Proteomes" id="UP000019483">
    <property type="component" value="Unassembled WGS sequence"/>
</dbReference>
<dbReference type="InterPro" id="IPR006633">
    <property type="entry name" value="Carb-bd_sugar_hydrolysis-dom"/>
</dbReference>
<keyword evidence="8" id="KW-1185">Reference proteome</keyword>
<reference evidence="7 8" key="1">
    <citation type="submission" date="2013-08" db="EMBL/GenBank/DDBJ databases">
        <authorList>
            <consortium name="DOE Joint Genome Institute"/>
            <person name="Eisen J."/>
            <person name="Huntemann M."/>
            <person name="Han J."/>
            <person name="Chen A."/>
            <person name="Kyrpides N."/>
            <person name="Mavromatis K."/>
            <person name="Markowitz V."/>
            <person name="Palaniappan K."/>
            <person name="Ivanova N."/>
            <person name="Schaumberg A."/>
            <person name="Pati A."/>
            <person name="Liolios K."/>
            <person name="Nordberg H.P."/>
            <person name="Cantor M.N."/>
            <person name="Hua S.X."/>
            <person name="Woyke T."/>
        </authorList>
    </citation>
    <scope>NUCLEOTIDE SEQUENCE [LARGE SCALE GENOMIC DNA]</scope>
    <source>
        <strain evidence="7 8">DSM 2278</strain>
    </source>
</reference>
<dbReference type="PANTHER" id="PTHR22990">
    <property type="entry name" value="F-BOX ONLY PROTEIN"/>
    <property type="match status" value="1"/>
</dbReference>
<accession>W9DMG2</accession>
<keyword evidence="5" id="KW-0812">Transmembrane</keyword>
<evidence type="ECO:0000256" key="2">
    <source>
        <dbReference type="ARBA" id="ARBA00022737"/>
    </source>
</evidence>
<feature type="domain" description="Carbohydrate-binding/sugar hydrolysis" evidence="6">
    <location>
        <begin position="392"/>
        <end position="526"/>
    </location>
</feature>
<dbReference type="Gene3D" id="2.160.20.10">
    <property type="entry name" value="Single-stranded right-handed beta-helix, Pectin lyase-like"/>
    <property type="match status" value="1"/>
</dbReference>
<dbReference type="InterPro" id="IPR039448">
    <property type="entry name" value="Beta_helix"/>
</dbReference>
<keyword evidence="2" id="KW-0677">Repeat</keyword>
<dbReference type="InterPro" id="IPR026453">
    <property type="entry name" value="PGF_pre_PGF"/>
</dbReference>
<comment type="pathway">
    <text evidence="1">Protein modification; protein ubiquitination.</text>
</comment>
<dbReference type="Pfam" id="PF07581">
    <property type="entry name" value="Glug"/>
    <property type="match status" value="1"/>
</dbReference>
<dbReference type="SMART" id="SM00710">
    <property type="entry name" value="PbH1"/>
    <property type="match status" value="8"/>
</dbReference>
<evidence type="ECO:0000313" key="7">
    <source>
        <dbReference type="EMBL" id="ETA66704.1"/>
    </source>
</evidence>
<evidence type="ECO:0000256" key="5">
    <source>
        <dbReference type="SAM" id="Phobius"/>
    </source>
</evidence>
<dbReference type="Pfam" id="PF05048">
    <property type="entry name" value="NosD"/>
    <property type="match status" value="1"/>
</dbReference>
<proteinExistence type="predicted"/>
<dbReference type="RefSeq" id="WP_023843841.1">
    <property type="nucleotide sequence ID" value="NZ_AZAJ01000001.1"/>
</dbReference>
<protein>
    <submittedName>
        <fullName evidence="7">Parallel beta-helix repeat (Two copies)</fullName>
    </submittedName>
</protein>
<evidence type="ECO:0000259" key="6">
    <source>
        <dbReference type="SMART" id="SM00722"/>
    </source>
</evidence>
<organism evidence="7 8">
    <name type="scientific">Methanolobus tindarius DSM 2278</name>
    <dbReference type="NCBI Taxonomy" id="1090322"/>
    <lineage>
        <taxon>Archaea</taxon>
        <taxon>Methanobacteriati</taxon>
        <taxon>Methanobacteriota</taxon>
        <taxon>Stenosarchaea group</taxon>
        <taxon>Methanomicrobia</taxon>
        <taxon>Methanosarcinales</taxon>
        <taxon>Methanosarcinaceae</taxon>
        <taxon>Methanolobus</taxon>
    </lineage>
</organism>
<dbReference type="InterPro" id="IPR051550">
    <property type="entry name" value="SCF-Subunits/Alg-Epimerases"/>
</dbReference>
<keyword evidence="5" id="KW-1133">Transmembrane helix</keyword>
<keyword evidence="3" id="KW-0833">Ubl conjugation pathway</keyword>
<feature type="region of interest" description="Disordered" evidence="4">
    <location>
        <begin position="778"/>
        <end position="807"/>
    </location>
</feature>
<dbReference type="InterPro" id="IPR006626">
    <property type="entry name" value="PbH1"/>
</dbReference>
<dbReference type="PANTHER" id="PTHR22990:SF15">
    <property type="entry name" value="F-BOX ONLY PROTEIN 10"/>
    <property type="match status" value="1"/>
</dbReference>
<dbReference type="InterPro" id="IPR007742">
    <property type="entry name" value="NosD_dom"/>
</dbReference>
<dbReference type="InterPro" id="IPR012334">
    <property type="entry name" value="Pectin_lyas_fold"/>
</dbReference>
<dbReference type="InterPro" id="IPR022441">
    <property type="entry name" value="Para_beta_helix_rpt-2"/>
</dbReference>
<dbReference type="OrthoDB" id="125880at2157"/>
<dbReference type="Gene3D" id="2.160.20.110">
    <property type="match status" value="2"/>
</dbReference>
<feature type="transmembrane region" description="Helical" evidence="5">
    <location>
        <begin position="979"/>
        <end position="997"/>
    </location>
</feature>
<dbReference type="SMART" id="SM00722">
    <property type="entry name" value="CASH"/>
    <property type="match status" value="1"/>
</dbReference>
<dbReference type="Pfam" id="PF13229">
    <property type="entry name" value="Beta_helix"/>
    <property type="match status" value="1"/>
</dbReference>
<dbReference type="AlphaFoldDB" id="W9DMG2"/>
<evidence type="ECO:0000256" key="4">
    <source>
        <dbReference type="SAM" id="MobiDB-lite"/>
    </source>
</evidence>
<comment type="caution">
    <text evidence="7">The sequence shown here is derived from an EMBL/GenBank/DDBJ whole genome shotgun (WGS) entry which is preliminary data.</text>
</comment>
<evidence type="ECO:0000256" key="1">
    <source>
        <dbReference type="ARBA" id="ARBA00004906"/>
    </source>
</evidence>
<dbReference type="SUPFAM" id="SSF51126">
    <property type="entry name" value="Pectin lyase-like"/>
    <property type="match status" value="1"/>
</dbReference>
<dbReference type="InterPro" id="IPR011493">
    <property type="entry name" value="GLUG"/>
</dbReference>
<dbReference type="EMBL" id="AZAJ01000001">
    <property type="protein sequence ID" value="ETA66704.1"/>
    <property type="molecule type" value="Genomic_DNA"/>
</dbReference>
<name>W9DMG2_METTI</name>
<keyword evidence="5" id="KW-0472">Membrane</keyword>
<dbReference type="InterPro" id="IPR011050">
    <property type="entry name" value="Pectin_lyase_fold/virulence"/>
</dbReference>
<sequence>MTLDKNSIIITSFICIIFLCTGIASAATYSGGSGTVDNPYQLSSDSDIDNLSVSSDDWGMNFTLTNDITLVGNHTPIGIDYATPFTGDFNGSGFAIKNLTIYYTATSAGFFGQTGSSANIHDLGVETSPDGVFSTTHYVGILVGINSGNVVNSSATGNVTGVSYVGGLIGYAFGSGTVINSYAAGNVTGSGSYVGGLAGYNSGIMNNSYAIGNVTGSGSNVGGLVGYNNAGTVNNGYATGNVNGAGSIGGLVGYSTGVVTNSFATGTATTSSGDVGGLMGTDSGTVTNSYYSGTPTTGNGTSTSYDNFTSFAFVSGSSGLNWNASDDIITTEDNSSFIWRIDDGSSLPYFQNWNTVSRTETITLYVGSGVDCNYTTIQAAVDNSIDGDTIIVTEGTYNENVVVDKSVTLRSEKGSASTIVNASDSSDHVFNVTVSNVTIDGFNVTGATSSQMAGIYLGYSNNSKVTNNIATANYYGIILDNSNDNIVTGNVASNNYEDGIYFSSSDNNTLTSSIANYNDEYGVYLLSSNNNTLTDNVANNNTYSRDLTSMSVDSPVEVMDSIIRGSPTGFYISSSDNNILTGNTANYNTGGFEAYMLSVSDTVISPDLTDVSRYSCGFSFSGSDNTTMADNTAIGNEDYTFYSRYSYDNTVDKLKMAERSMQLTFVTETSEVAVKNNESSSSAPAGMINVNGYIDVASMYDPNMTIYYDDSGMSNSVESSISLFELNGNEWVKVPNASLSTSGNYVSVVFYRLQDHVFDGVSIDEITSTYGLFRSIPSSDSRSDDDGVRASVSQGQDPGIVSNSASSVKRVTGDSDVNYDFSDSDSPVLGVSFEAKKDKGLVVAKVQVLSTSPEGVPDSTGKSYQKVSIDVGSEGTISSDSADNIQIHFKVSKQWIEENNIDVSTIRMTRYHDEKWNDLPTYQESEDDEYIYFYSATPGFSIFEVVGDEIGEASEQIAASESANGDIAEPAEGGKTANTPGFTAIAGIVFVSLVVLMRRK</sequence>
<evidence type="ECO:0000256" key="3">
    <source>
        <dbReference type="ARBA" id="ARBA00022786"/>
    </source>
</evidence>
<dbReference type="NCBIfam" id="TIGR04213">
    <property type="entry name" value="PGF_pre_PGF"/>
    <property type="match status" value="1"/>
</dbReference>